<evidence type="ECO:0000259" key="14">
    <source>
        <dbReference type="PROSITE" id="PS50109"/>
    </source>
</evidence>
<feature type="domain" description="Histidine kinase" evidence="14">
    <location>
        <begin position="749"/>
        <end position="960"/>
    </location>
</feature>
<evidence type="ECO:0000256" key="9">
    <source>
        <dbReference type="ARBA" id="ARBA00022777"/>
    </source>
</evidence>
<dbReference type="CDD" id="cd00082">
    <property type="entry name" value="HisKA"/>
    <property type="match status" value="1"/>
</dbReference>
<evidence type="ECO:0000256" key="7">
    <source>
        <dbReference type="ARBA" id="ARBA00022692"/>
    </source>
</evidence>
<dbReference type="InterPro" id="IPR003661">
    <property type="entry name" value="HisK_dim/P_dom"/>
</dbReference>
<dbReference type="PRINTS" id="PR00344">
    <property type="entry name" value="BCTRLSENSOR"/>
</dbReference>
<keyword evidence="11 13" id="KW-1133">Transmembrane helix</keyword>
<dbReference type="EC" id="2.7.13.3" evidence="3"/>
<dbReference type="SUPFAM" id="SSF55785">
    <property type="entry name" value="PYP-like sensor domain (PAS domain)"/>
    <property type="match status" value="3"/>
</dbReference>
<dbReference type="Pfam" id="PF02518">
    <property type="entry name" value="HATPase_c"/>
    <property type="match status" value="1"/>
</dbReference>
<dbReference type="SMART" id="SM00086">
    <property type="entry name" value="PAC"/>
    <property type="match status" value="3"/>
</dbReference>
<dbReference type="PROSITE" id="PS50109">
    <property type="entry name" value="HIS_KIN"/>
    <property type="match status" value="1"/>
</dbReference>
<evidence type="ECO:0000256" key="12">
    <source>
        <dbReference type="ARBA" id="ARBA00023012"/>
    </source>
</evidence>
<keyword evidence="10" id="KW-0067">ATP-binding</keyword>
<dbReference type="Gene3D" id="3.30.565.10">
    <property type="entry name" value="Histidine kinase-like ATPase, C-terminal domain"/>
    <property type="match status" value="1"/>
</dbReference>
<dbReference type="CDD" id="cd00130">
    <property type="entry name" value="PAS"/>
    <property type="match status" value="3"/>
</dbReference>
<dbReference type="InterPro" id="IPR013767">
    <property type="entry name" value="PAS_fold"/>
</dbReference>
<dbReference type="InterPro" id="IPR013655">
    <property type="entry name" value="PAS_fold_3"/>
</dbReference>
<evidence type="ECO:0000256" key="13">
    <source>
        <dbReference type="SAM" id="Phobius"/>
    </source>
</evidence>
<dbReference type="InterPro" id="IPR003594">
    <property type="entry name" value="HATPase_dom"/>
</dbReference>
<keyword evidence="5" id="KW-0597">Phosphoprotein</keyword>
<dbReference type="Pfam" id="PF00512">
    <property type="entry name" value="HisKA"/>
    <property type="match status" value="1"/>
</dbReference>
<evidence type="ECO:0000256" key="2">
    <source>
        <dbReference type="ARBA" id="ARBA00004651"/>
    </source>
</evidence>
<dbReference type="SUPFAM" id="SSF103190">
    <property type="entry name" value="Sensory domain-like"/>
    <property type="match status" value="1"/>
</dbReference>
<dbReference type="NCBIfam" id="TIGR00229">
    <property type="entry name" value="sensory_box"/>
    <property type="match status" value="3"/>
</dbReference>
<evidence type="ECO:0000313" key="17">
    <source>
        <dbReference type="EMBL" id="GGP67862.1"/>
    </source>
</evidence>
<keyword evidence="7 13" id="KW-0812">Transmembrane</keyword>
<feature type="domain" description="PAS" evidence="15">
    <location>
        <begin position="631"/>
        <end position="684"/>
    </location>
</feature>
<keyword evidence="8" id="KW-0547">Nucleotide-binding</keyword>
<dbReference type="CDD" id="cd00075">
    <property type="entry name" value="HATPase"/>
    <property type="match status" value="1"/>
</dbReference>
<evidence type="ECO:0000259" key="16">
    <source>
        <dbReference type="PROSITE" id="PS50113"/>
    </source>
</evidence>
<evidence type="ECO:0000256" key="3">
    <source>
        <dbReference type="ARBA" id="ARBA00012438"/>
    </source>
</evidence>
<dbReference type="EMBL" id="BMQV01000056">
    <property type="protein sequence ID" value="GGP67862.1"/>
    <property type="molecule type" value="Genomic_DNA"/>
</dbReference>
<dbReference type="PROSITE" id="PS50113">
    <property type="entry name" value="PAC"/>
    <property type="match status" value="1"/>
</dbReference>
<dbReference type="PANTHER" id="PTHR43304:SF1">
    <property type="entry name" value="PAC DOMAIN-CONTAINING PROTEIN"/>
    <property type="match status" value="1"/>
</dbReference>
<gene>
    <name evidence="17" type="ORF">GCM10009409_36110</name>
</gene>
<dbReference type="InterPro" id="IPR036890">
    <property type="entry name" value="HATPase_C_sf"/>
</dbReference>
<comment type="catalytic activity">
    <reaction evidence="1">
        <text>ATP + protein L-histidine = ADP + protein N-phospho-L-histidine.</text>
        <dbReference type="EC" id="2.7.13.3"/>
    </reaction>
</comment>
<feature type="domain" description="PAC" evidence="16">
    <location>
        <begin position="687"/>
        <end position="738"/>
    </location>
</feature>
<evidence type="ECO:0000256" key="5">
    <source>
        <dbReference type="ARBA" id="ARBA00022553"/>
    </source>
</evidence>
<dbReference type="InterPro" id="IPR052162">
    <property type="entry name" value="Sensor_kinase/Photoreceptor"/>
</dbReference>
<organism evidence="17 18">
    <name type="scientific">Shewanella saliphila</name>
    <dbReference type="NCBI Taxonomy" id="2282698"/>
    <lineage>
        <taxon>Bacteria</taxon>
        <taxon>Pseudomonadati</taxon>
        <taxon>Pseudomonadota</taxon>
        <taxon>Gammaproteobacteria</taxon>
        <taxon>Alteromonadales</taxon>
        <taxon>Shewanellaceae</taxon>
        <taxon>Shewanella</taxon>
    </lineage>
</organism>
<protein>
    <recommendedName>
        <fullName evidence="3">histidine kinase</fullName>
        <ecNumber evidence="3">2.7.13.3</ecNumber>
    </recommendedName>
</protein>
<keyword evidence="9" id="KW-0418">Kinase</keyword>
<dbReference type="PANTHER" id="PTHR43304">
    <property type="entry name" value="PHYTOCHROME-LIKE PROTEIN CPH1"/>
    <property type="match status" value="1"/>
</dbReference>
<dbReference type="Pfam" id="PF08447">
    <property type="entry name" value="PAS_3"/>
    <property type="match status" value="1"/>
</dbReference>
<dbReference type="Gene3D" id="1.10.287.130">
    <property type="match status" value="1"/>
</dbReference>
<dbReference type="InterPro" id="IPR048760">
    <property type="entry name" value="VP0354-like_sensor_dom"/>
</dbReference>
<dbReference type="InterPro" id="IPR029151">
    <property type="entry name" value="Sensor-like_sf"/>
</dbReference>
<dbReference type="Gene3D" id="3.30.450.20">
    <property type="entry name" value="PAS domain"/>
    <property type="match status" value="4"/>
</dbReference>
<comment type="caution">
    <text evidence="17">The sequence shown here is derived from an EMBL/GenBank/DDBJ whole genome shotgun (WGS) entry which is preliminary data.</text>
</comment>
<keyword evidence="6" id="KW-0808">Transferase</keyword>
<dbReference type="SUPFAM" id="SSF47384">
    <property type="entry name" value="Homodimeric domain of signal transducing histidine kinase"/>
    <property type="match status" value="1"/>
</dbReference>
<dbReference type="SUPFAM" id="SSF55874">
    <property type="entry name" value="ATPase domain of HSP90 chaperone/DNA topoisomerase II/histidine kinase"/>
    <property type="match status" value="1"/>
</dbReference>
<dbReference type="RefSeq" id="WP_188922922.1">
    <property type="nucleotide sequence ID" value="NZ_BMQV01000056.1"/>
</dbReference>
<feature type="domain" description="PAS" evidence="15">
    <location>
        <begin position="485"/>
        <end position="539"/>
    </location>
</feature>
<dbReference type="SMART" id="SM00387">
    <property type="entry name" value="HATPase_c"/>
    <property type="match status" value="1"/>
</dbReference>
<evidence type="ECO:0000256" key="11">
    <source>
        <dbReference type="ARBA" id="ARBA00022989"/>
    </source>
</evidence>
<feature type="transmembrane region" description="Helical" evidence="13">
    <location>
        <begin position="320"/>
        <end position="342"/>
    </location>
</feature>
<dbReference type="Proteomes" id="UP000654367">
    <property type="component" value="Unassembled WGS sequence"/>
</dbReference>
<dbReference type="InterPro" id="IPR036097">
    <property type="entry name" value="HisK_dim/P_sf"/>
</dbReference>
<dbReference type="Gene3D" id="2.10.70.100">
    <property type="match status" value="1"/>
</dbReference>
<keyword evidence="4" id="KW-1003">Cell membrane</keyword>
<evidence type="ECO:0000256" key="8">
    <source>
        <dbReference type="ARBA" id="ARBA00022741"/>
    </source>
</evidence>
<accession>A0ABQ2QBF9</accession>
<evidence type="ECO:0000259" key="15">
    <source>
        <dbReference type="PROSITE" id="PS50112"/>
    </source>
</evidence>
<evidence type="ECO:0000256" key="4">
    <source>
        <dbReference type="ARBA" id="ARBA00022475"/>
    </source>
</evidence>
<evidence type="ECO:0000256" key="1">
    <source>
        <dbReference type="ARBA" id="ARBA00000085"/>
    </source>
</evidence>
<dbReference type="InterPro" id="IPR000700">
    <property type="entry name" value="PAS-assoc_C"/>
</dbReference>
<dbReference type="SMART" id="SM00091">
    <property type="entry name" value="PAS"/>
    <property type="match status" value="3"/>
</dbReference>
<dbReference type="SMART" id="SM00388">
    <property type="entry name" value="HisKA"/>
    <property type="match status" value="1"/>
</dbReference>
<reference evidence="18" key="1">
    <citation type="journal article" date="2019" name="Int. J. Syst. Evol. Microbiol.">
        <title>The Global Catalogue of Microorganisms (GCM) 10K type strain sequencing project: providing services to taxonomists for standard genome sequencing and annotation.</title>
        <authorList>
            <consortium name="The Broad Institute Genomics Platform"/>
            <consortium name="The Broad Institute Genome Sequencing Center for Infectious Disease"/>
            <person name="Wu L."/>
            <person name="Ma J."/>
        </authorList>
    </citation>
    <scope>NUCLEOTIDE SEQUENCE [LARGE SCALE GENOMIC DNA]</scope>
    <source>
        <strain evidence="18">JCM 32304</strain>
    </source>
</reference>
<dbReference type="InterPro" id="IPR001610">
    <property type="entry name" value="PAC"/>
</dbReference>
<sequence length="968" mass="109167">MLKHFSLLSKFKLHSLSVVLLLAVMLMLALCHVVYWHQVRIIQHELDNVSHAKANLLREHIENLKRETLFLSKLVDTKAVATLSQKSVVEPEHQAQLKRHKDALIDVFKHYMHSIPALNQLRYIDNQSGFETIRVDRRQGDLVTIAPAYLQQKSSRDYFIETAKLTDGDVYVSPINLNQENSEIALPYLPVIRVSTLVTAKSTKKAAGQIVVNVLAQSLFDHLTIDPVNLDTDIQMYLTNAHGDYLFHPDNSKTFGFNLGHRYTFQDEFTAAADGVYKNTNDKHLLHWFNASLVSKASIYAAQHQHNNLVVIAVANNDKAMIKTALMVFWYWVVIGILILLFRNIKKDIEFKAQQQHLDTVVTMEQELNAILSHAPSGIMVVNRQGVITLANTQVARIFGYAQMELLGQNLSVLLPASFAQMHPHLMHTFFAEPETKYMGGGREVCGLHKTGIEVPLEIGLSVIDYKGELQAICGIVDISLRKQYEQVFERVVDALPNAVLLVDYDGVIELVNKQTEKLFGYSRAELLGHKIDMLVPESFHEQHLAWRKSFFTATENADDNERYDINGLRKDGSVFPLSIGLCTLDTLKGKKLLSSIVDLTEHVRKTQALNKLSETLDRTSKMAGVGGWELDLTTQTLFYSEETYRIYGLSPDSSLTIEQAIEFYTPESQPIIRQTLAQAIETGKTWDVEVRFVKANGKLIWVRVMGTIEYENGQAVRLAGTIQDVSERKYYLEELSRSNAELHNFAYVASHDLKSPLRGIDQLASWLEEDLQGKLSDEDAEYLTLMRGRINRMEKLLDDLLTYSRAGKKADAIHAVNVKDVVENVFDLCNTQNRFKLVFNSTVGDIITASVPLEQVLRNLINNAIKHHHTGSGTVSVSVTTTGRFYEFTVSDDGPGIPEQYAEKVFTMFTTLKPRDEVEGSGMGLAIVKKIVVAMGGDIRLEVIQDKGACFSFTWPINIDSDMHVEQ</sequence>
<dbReference type="InterPro" id="IPR035965">
    <property type="entry name" value="PAS-like_dom_sf"/>
</dbReference>
<dbReference type="InterPro" id="IPR000014">
    <property type="entry name" value="PAS"/>
</dbReference>
<keyword evidence="12" id="KW-0902">Two-component regulatory system</keyword>
<dbReference type="Pfam" id="PF21623">
    <property type="entry name" value="HK_sensor_dom_bact"/>
    <property type="match status" value="1"/>
</dbReference>
<evidence type="ECO:0000256" key="6">
    <source>
        <dbReference type="ARBA" id="ARBA00022679"/>
    </source>
</evidence>
<dbReference type="Pfam" id="PF00989">
    <property type="entry name" value="PAS"/>
    <property type="match status" value="1"/>
</dbReference>
<dbReference type="Pfam" id="PF13426">
    <property type="entry name" value="PAS_9"/>
    <property type="match status" value="1"/>
</dbReference>
<keyword evidence="18" id="KW-1185">Reference proteome</keyword>
<evidence type="ECO:0000256" key="10">
    <source>
        <dbReference type="ARBA" id="ARBA00022840"/>
    </source>
</evidence>
<name>A0ABQ2QBF9_9GAMM</name>
<dbReference type="InterPro" id="IPR004358">
    <property type="entry name" value="Sig_transdc_His_kin-like_C"/>
</dbReference>
<feature type="domain" description="PAS" evidence="15">
    <location>
        <begin position="364"/>
        <end position="416"/>
    </location>
</feature>
<dbReference type="PROSITE" id="PS50112">
    <property type="entry name" value="PAS"/>
    <property type="match status" value="3"/>
</dbReference>
<dbReference type="InterPro" id="IPR005467">
    <property type="entry name" value="His_kinase_dom"/>
</dbReference>
<proteinExistence type="predicted"/>
<keyword evidence="13" id="KW-0472">Membrane</keyword>
<comment type="subcellular location">
    <subcellularLocation>
        <location evidence="2">Cell membrane</location>
        <topology evidence="2">Multi-pass membrane protein</topology>
    </subcellularLocation>
</comment>
<evidence type="ECO:0000313" key="18">
    <source>
        <dbReference type="Proteomes" id="UP000654367"/>
    </source>
</evidence>